<dbReference type="PATRIC" id="fig|1265822.4.peg.1820"/>
<accession>W7DT22</accession>
<evidence type="ECO:0008006" key="3">
    <source>
        <dbReference type="Google" id="ProtNLM"/>
    </source>
</evidence>
<reference evidence="1 2" key="1">
    <citation type="submission" date="2012-12" db="EMBL/GenBank/DDBJ databases">
        <title>Novel taxa of Listeriaceae from agricultural environments in the United States.</title>
        <authorList>
            <person name="den Bakker H.C."/>
            <person name="Allred A."/>
            <person name="Warchocki S."/>
            <person name="Wright E.M."/>
            <person name="Burrell A."/>
            <person name="Nightingale K.K."/>
            <person name="Kephart D."/>
            <person name="Wiedmann M."/>
        </authorList>
    </citation>
    <scope>NUCLEOTIDE SEQUENCE [LARGE SCALE GENOMIC DNA]</scope>
    <source>
        <strain evidence="1 2">FSL S10-1203</strain>
    </source>
</reference>
<dbReference type="RefSeq" id="WP_036063502.1">
    <property type="nucleotide sequence ID" value="NZ_AODM01000031.1"/>
</dbReference>
<dbReference type="Proteomes" id="UP000019241">
    <property type="component" value="Unassembled WGS sequence"/>
</dbReference>
<evidence type="ECO:0000313" key="1">
    <source>
        <dbReference type="EMBL" id="EUJ56434.1"/>
    </source>
</evidence>
<evidence type="ECO:0000313" key="2">
    <source>
        <dbReference type="Proteomes" id="UP000019241"/>
    </source>
</evidence>
<gene>
    <name evidence="1" type="ORF">MCOL2_08966</name>
</gene>
<name>W7DT22_9LIST</name>
<comment type="caution">
    <text evidence="1">The sequence shown here is derived from an EMBL/GenBank/DDBJ whole genome shotgun (WGS) entry which is preliminary data.</text>
</comment>
<sequence>MKTKLQTLRELKGLSIQELALKASKVCACGCVGHMELTIKYIESGIPLCPKPRKTYEWKALAKALDCKNGDIYLKV</sequence>
<dbReference type="EMBL" id="AODM01000031">
    <property type="protein sequence ID" value="EUJ56434.1"/>
    <property type="molecule type" value="Genomic_DNA"/>
</dbReference>
<organism evidence="1 2">
    <name type="scientific">Listeria fleischmannii FSL S10-1203</name>
    <dbReference type="NCBI Taxonomy" id="1265822"/>
    <lineage>
        <taxon>Bacteria</taxon>
        <taxon>Bacillati</taxon>
        <taxon>Bacillota</taxon>
        <taxon>Bacilli</taxon>
        <taxon>Bacillales</taxon>
        <taxon>Listeriaceae</taxon>
        <taxon>Listeria</taxon>
    </lineage>
</organism>
<protein>
    <recommendedName>
        <fullName evidence="3">HTH cro/C1-type domain-containing protein</fullName>
    </recommendedName>
</protein>
<dbReference type="AlphaFoldDB" id="W7DT22"/>
<proteinExistence type="predicted"/>